<feature type="transmembrane region" description="Helical" evidence="2">
    <location>
        <begin position="105"/>
        <end position="127"/>
    </location>
</feature>
<name>A0A423WXV0_9PEZI</name>
<feature type="region of interest" description="Disordered" evidence="1">
    <location>
        <begin position="222"/>
        <end position="274"/>
    </location>
</feature>
<evidence type="ECO:0000313" key="3">
    <source>
        <dbReference type="EMBL" id="ROW08305.1"/>
    </source>
</evidence>
<dbReference type="Proteomes" id="UP000283895">
    <property type="component" value="Unassembled WGS sequence"/>
</dbReference>
<keyword evidence="2" id="KW-0812">Transmembrane</keyword>
<evidence type="ECO:0008006" key="5">
    <source>
        <dbReference type="Google" id="ProtNLM"/>
    </source>
</evidence>
<evidence type="ECO:0000256" key="1">
    <source>
        <dbReference type="SAM" id="MobiDB-lite"/>
    </source>
</evidence>
<evidence type="ECO:0000313" key="4">
    <source>
        <dbReference type="Proteomes" id="UP000283895"/>
    </source>
</evidence>
<organism evidence="3 4">
    <name type="scientific">Cytospora schulzeri</name>
    <dbReference type="NCBI Taxonomy" id="448051"/>
    <lineage>
        <taxon>Eukaryota</taxon>
        <taxon>Fungi</taxon>
        <taxon>Dikarya</taxon>
        <taxon>Ascomycota</taxon>
        <taxon>Pezizomycotina</taxon>
        <taxon>Sordariomycetes</taxon>
        <taxon>Sordariomycetidae</taxon>
        <taxon>Diaporthales</taxon>
        <taxon>Cytosporaceae</taxon>
        <taxon>Cytospora</taxon>
    </lineage>
</organism>
<keyword evidence="2" id="KW-1133">Transmembrane helix</keyword>
<feature type="compositionally biased region" description="Polar residues" evidence="1">
    <location>
        <begin position="141"/>
        <end position="155"/>
    </location>
</feature>
<reference evidence="3 4" key="1">
    <citation type="submission" date="2015-09" db="EMBL/GenBank/DDBJ databases">
        <title>Host preference determinants of Valsa canker pathogens revealed by comparative genomics.</title>
        <authorList>
            <person name="Yin Z."/>
            <person name="Huang L."/>
        </authorList>
    </citation>
    <scope>NUCLEOTIDE SEQUENCE [LARGE SCALE GENOMIC DNA]</scope>
    <source>
        <strain evidence="3 4">03-1</strain>
    </source>
</reference>
<protein>
    <recommendedName>
        <fullName evidence="5">Mid2 domain-containing protein</fullName>
    </recommendedName>
</protein>
<evidence type="ECO:0000256" key="2">
    <source>
        <dbReference type="SAM" id="Phobius"/>
    </source>
</evidence>
<gene>
    <name evidence="3" type="ORF">VMCG_03036</name>
</gene>
<dbReference type="EMBL" id="LKEA01000006">
    <property type="protein sequence ID" value="ROW08305.1"/>
    <property type="molecule type" value="Genomic_DNA"/>
</dbReference>
<accession>A0A423WXV0</accession>
<dbReference type="AlphaFoldDB" id="A0A423WXV0"/>
<feature type="compositionally biased region" description="Polar residues" evidence="1">
    <location>
        <begin position="243"/>
        <end position="274"/>
    </location>
</feature>
<feature type="region of interest" description="Disordered" evidence="1">
    <location>
        <begin position="134"/>
        <end position="165"/>
    </location>
</feature>
<sequence length="274" mass="28102">MGTIIGGDQGQTTEAAYSTSSLDDYTFISSNADAQPVTVTVTQGENTSTTPTATSEAGLVTAAPGTASSSITLVYVYTASSTASSLPESSSSTPSGHVSSLSPGVIAGIVIGSLVFLIALVLITFCTSRRFARKKRRETSLHTGTASLAPSYHQSRSTRSRHPPQELATQYNQLEMGGRGRPFEMTGSHLHPVELQAGSMTDLTAHVWKGIPPGVGYLSPGGRAGGEAASDGGGSGEYLNPGSWETVSSNGAFGNTQAGLSSTTLHASSSDHSQ</sequence>
<comment type="caution">
    <text evidence="3">The sequence shown here is derived from an EMBL/GenBank/DDBJ whole genome shotgun (WGS) entry which is preliminary data.</text>
</comment>
<keyword evidence="4" id="KW-1185">Reference proteome</keyword>
<proteinExistence type="predicted"/>
<dbReference type="OrthoDB" id="5233121at2759"/>
<keyword evidence="2" id="KW-0472">Membrane</keyword>